<evidence type="ECO:0000313" key="9">
    <source>
        <dbReference type="EMBL" id="QCT93919.1"/>
    </source>
</evidence>
<dbReference type="PANTHER" id="PTHR32309">
    <property type="entry name" value="TYROSINE-PROTEIN KINASE"/>
    <property type="match status" value="1"/>
</dbReference>
<evidence type="ECO:0000256" key="4">
    <source>
        <dbReference type="ARBA" id="ARBA00022989"/>
    </source>
</evidence>
<dbReference type="PANTHER" id="PTHR32309:SF13">
    <property type="entry name" value="FERRIC ENTEROBACTIN TRANSPORT PROTEIN FEPE"/>
    <property type="match status" value="1"/>
</dbReference>
<dbReference type="EMBL" id="CP040463">
    <property type="protein sequence ID" value="QCT93919.1"/>
    <property type="molecule type" value="Genomic_DNA"/>
</dbReference>
<comment type="subcellular location">
    <subcellularLocation>
        <location evidence="1">Cell membrane</location>
        <topology evidence="1">Multi-pass membrane protein</topology>
    </subcellularLocation>
</comment>
<organism evidence="9 10">
    <name type="scientific">Caminibacter mediatlanticus TB-2</name>
    <dbReference type="NCBI Taxonomy" id="391592"/>
    <lineage>
        <taxon>Bacteria</taxon>
        <taxon>Pseudomonadati</taxon>
        <taxon>Campylobacterota</taxon>
        <taxon>Epsilonproteobacteria</taxon>
        <taxon>Nautiliales</taxon>
        <taxon>Nautiliaceae</taxon>
        <taxon>Caminibacter</taxon>
    </lineage>
</organism>
<keyword evidence="10" id="KW-1185">Reference proteome</keyword>
<evidence type="ECO:0000256" key="6">
    <source>
        <dbReference type="SAM" id="Phobius"/>
    </source>
</evidence>
<keyword evidence="4 6" id="KW-1133">Transmembrane helix</keyword>
<name>A0ABX5V7G0_9BACT</name>
<dbReference type="RefSeq" id="WP_138322877.1">
    <property type="nucleotide sequence ID" value="NZ_CP040463.1"/>
</dbReference>
<sequence>MNEKKPEVVPIQYVPIQSCYEEDEIDLKDLIKTILRYKKFIFIFTFFITFLAGLYVYFKKPIYEIKANLQVGYINNKQFFYNPNALIVYIKNTYDNSKNDKIKYPKVFVSLVKNTKDILNIKIDDFSNERAINYLNEILKDINSKENAKIDMYKKIINQKIKILQESKKQLLINKQNYLNKIKSINDSQIISNLLQAIADIQKQVLSINDKIINLKSQLSPLNIIKTQIIGKIEKSNKPVKPKKTLIIIIAFITGLILSIFLVFFMEFIRSLKEEDLQKK</sequence>
<dbReference type="Proteomes" id="UP000306825">
    <property type="component" value="Chromosome"/>
</dbReference>
<accession>A0ABX5V7G0</accession>
<reference evidence="9 10" key="1">
    <citation type="submission" date="2019-05" db="EMBL/GenBank/DDBJ databases">
        <title>A comparative analysis of the Nautiliaceae.</title>
        <authorList>
            <person name="Grosche A."/>
            <person name="Smedile F."/>
            <person name="Vetriani C."/>
        </authorList>
    </citation>
    <scope>NUCLEOTIDE SEQUENCE [LARGE SCALE GENOMIC DNA]</scope>
    <source>
        <strain evidence="9 10">TB-2</strain>
    </source>
</reference>
<protein>
    <submittedName>
        <fullName evidence="9">Chain-length determining protein</fullName>
    </submittedName>
</protein>
<dbReference type="InterPro" id="IPR003856">
    <property type="entry name" value="LPS_length_determ_N"/>
</dbReference>
<feature type="domain" description="Tyrosine-protein kinase G-rich" evidence="8">
    <location>
        <begin position="228"/>
        <end position="265"/>
    </location>
</feature>
<proteinExistence type="predicted"/>
<evidence type="ECO:0000259" key="7">
    <source>
        <dbReference type="Pfam" id="PF02706"/>
    </source>
</evidence>
<feature type="transmembrane region" description="Helical" evidence="6">
    <location>
        <begin position="40"/>
        <end position="58"/>
    </location>
</feature>
<evidence type="ECO:0000256" key="5">
    <source>
        <dbReference type="ARBA" id="ARBA00023136"/>
    </source>
</evidence>
<gene>
    <name evidence="9" type="ORF">FE773_01595</name>
</gene>
<evidence type="ECO:0000256" key="3">
    <source>
        <dbReference type="ARBA" id="ARBA00022692"/>
    </source>
</evidence>
<evidence type="ECO:0000256" key="1">
    <source>
        <dbReference type="ARBA" id="ARBA00004651"/>
    </source>
</evidence>
<feature type="domain" description="Polysaccharide chain length determinant N-terminal" evidence="7">
    <location>
        <begin position="23"/>
        <end position="76"/>
    </location>
</feature>
<dbReference type="InterPro" id="IPR032807">
    <property type="entry name" value="GNVR"/>
</dbReference>
<evidence type="ECO:0000259" key="8">
    <source>
        <dbReference type="Pfam" id="PF13807"/>
    </source>
</evidence>
<feature type="transmembrane region" description="Helical" evidence="6">
    <location>
        <begin position="245"/>
        <end position="266"/>
    </location>
</feature>
<keyword evidence="3 6" id="KW-0812">Transmembrane</keyword>
<keyword evidence="2" id="KW-1003">Cell membrane</keyword>
<keyword evidence="5 6" id="KW-0472">Membrane</keyword>
<evidence type="ECO:0000313" key="10">
    <source>
        <dbReference type="Proteomes" id="UP000306825"/>
    </source>
</evidence>
<evidence type="ECO:0000256" key="2">
    <source>
        <dbReference type="ARBA" id="ARBA00022475"/>
    </source>
</evidence>
<dbReference type="Pfam" id="PF02706">
    <property type="entry name" value="Wzz"/>
    <property type="match status" value="1"/>
</dbReference>
<dbReference type="Pfam" id="PF13807">
    <property type="entry name" value="GNVR"/>
    <property type="match status" value="1"/>
</dbReference>
<dbReference type="InterPro" id="IPR050445">
    <property type="entry name" value="Bact_polysacc_biosynth/exp"/>
</dbReference>